<keyword evidence="2" id="KW-1185">Reference proteome</keyword>
<dbReference type="EMBL" id="NBNE01000053">
    <property type="protein sequence ID" value="OWZ23636.1"/>
    <property type="molecule type" value="Genomic_DNA"/>
</dbReference>
<dbReference type="AlphaFoldDB" id="A0A225X155"/>
<reference evidence="2" key="1">
    <citation type="submission" date="2017-03" db="EMBL/GenBank/DDBJ databases">
        <title>Phytopthora megakarya and P. palmivora, two closely related causual agents of cacao black pod achieved similar genome size and gene model numbers by different mechanisms.</title>
        <authorList>
            <person name="Ali S."/>
            <person name="Shao J."/>
            <person name="Larry D.J."/>
            <person name="Kronmiller B."/>
            <person name="Shen D."/>
            <person name="Strem M.D."/>
            <person name="Melnick R.L."/>
            <person name="Guiltinan M.J."/>
            <person name="Tyler B.M."/>
            <person name="Meinhardt L.W."/>
            <person name="Bailey B.A."/>
        </authorList>
    </citation>
    <scope>NUCLEOTIDE SEQUENCE [LARGE SCALE GENOMIC DNA]</scope>
    <source>
        <strain evidence="2">zdho120</strain>
    </source>
</reference>
<accession>A0A225X155</accession>
<name>A0A225X155_9STRA</name>
<comment type="caution">
    <text evidence="1">The sequence shown here is derived from an EMBL/GenBank/DDBJ whole genome shotgun (WGS) entry which is preliminary data.</text>
</comment>
<sequence length="106" mass="12154">MAIELGNWLVVPAKSQDHAIFFQELKPWIENHDTRDVSIVYYAQGRKSLTKTKFWGGAVKARNSKSLVENYELTDAVDLNHDIEGEDDEPDPFITIRFGDRMVQAD</sequence>
<evidence type="ECO:0000313" key="1">
    <source>
        <dbReference type="EMBL" id="OWZ23636.1"/>
    </source>
</evidence>
<evidence type="ECO:0000313" key="2">
    <source>
        <dbReference type="Proteomes" id="UP000198211"/>
    </source>
</evidence>
<dbReference type="Proteomes" id="UP000198211">
    <property type="component" value="Unassembled WGS sequence"/>
</dbReference>
<organism evidence="1 2">
    <name type="scientific">Phytophthora megakarya</name>
    <dbReference type="NCBI Taxonomy" id="4795"/>
    <lineage>
        <taxon>Eukaryota</taxon>
        <taxon>Sar</taxon>
        <taxon>Stramenopiles</taxon>
        <taxon>Oomycota</taxon>
        <taxon>Peronosporomycetes</taxon>
        <taxon>Peronosporales</taxon>
        <taxon>Peronosporaceae</taxon>
        <taxon>Phytophthora</taxon>
    </lineage>
</organism>
<proteinExistence type="predicted"/>
<gene>
    <name evidence="1" type="ORF">PHMEG_0001489</name>
</gene>
<protein>
    <submittedName>
        <fullName evidence="1">Uncharacterized protein</fullName>
    </submittedName>
</protein>